<comment type="caution">
    <text evidence="1">The sequence shown here is derived from an EMBL/GenBank/DDBJ whole genome shotgun (WGS) entry which is preliminary data.</text>
</comment>
<sequence>MPASTSFASTALLRPPGATLQSARNARYDGHFPLPHIPICTNLNMTRVWIWTPKLPPSEAVPTGREVIVGRCEHTQAVAKRELRRHLLRKEKIGECPCIRSTRLPW</sequence>
<keyword evidence="2" id="KW-1185">Reference proteome</keyword>
<gene>
    <name evidence="1" type="ORF">GGX14DRAFT_389609</name>
</gene>
<dbReference type="Proteomes" id="UP001219525">
    <property type="component" value="Unassembled WGS sequence"/>
</dbReference>
<dbReference type="AlphaFoldDB" id="A0AAD6YGG0"/>
<accession>A0AAD6YGG0</accession>
<evidence type="ECO:0000313" key="1">
    <source>
        <dbReference type="EMBL" id="KAJ7220241.1"/>
    </source>
</evidence>
<reference evidence="1" key="1">
    <citation type="submission" date="2023-03" db="EMBL/GenBank/DDBJ databases">
        <title>Massive genome expansion in bonnet fungi (Mycena s.s.) driven by repeated elements and novel gene families across ecological guilds.</title>
        <authorList>
            <consortium name="Lawrence Berkeley National Laboratory"/>
            <person name="Harder C.B."/>
            <person name="Miyauchi S."/>
            <person name="Viragh M."/>
            <person name="Kuo A."/>
            <person name="Thoen E."/>
            <person name="Andreopoulos B."/>
            <person name="Lu D."/>
            <person name="Skrede I."/>
            <person name="Drula E."/>
            <person name="Henrissat B."/>
            <person name="Morin E."/>
            <person name="Kohler A."/>
            <person name="Barry K."/>
            <person name="LaButti K."/>
            <person name="Morin E."/>
            <person name="Salamov A."/>
            <person name="Lipzen A."/>
            <person name="Mereny Z."/>
            <person name="Hegedus B."/>
            <person name="Baldrian P."/>
            <person name="Stursova M."/>
            <person name="Weitz H."/>
            <person name="Taylor A."/>
            <person name="Grigoriev I.V."/>
            <person name="Nagy L.G."/>
            <person name="Martin F."/>
            <person name="Kauserud H."/>
        </authorList>
    </citation>
    <scope>NUCLEOTIDE SEQUENCE</scope>
    <source>
        <strain evidence="1">9144</strain>
    </source>
</reference>
<organism evidence="1 2">
    <name type="scientific">Mycena pura</name>
    <dbReference type="NCBI Taxonomy" id="153505"/>
    <lineage>
        <taxon>Eukaryota</taxon>
        <taxon>Fungi</taxon>
        <taxon>Dikarya</taxon>
        <taxon>Basidiomycota</taxon>
        <taxon>Agaricomycotina</taxon>
        <taxon>Agaricomycetes</taxon>
        <taxon>Agaricomycetidae</taxon>
        <taxon>Agaricales</taxon>
        <taxon>Marasmiineae</taxon>
        <taxon>Mycenaceae</taxon>
        <taxon>Mycena</taxon>
    </lineage>
</organism>
<name>A0AAD6YGG0_9AGAR</name>
<evidence type="ECO:0000313" key="2">
    <source>
        <dbReference type="Proteomes" id="UP001219525"/>
    </source>
</evidence>
<proteinExistence type="predicted"/>
<dbReference type="EMBL" id="JARJCW010000010">
    <property type="protein sequence ID" value="KAJ7220241.1"/>
    <property type="molecule type" value="Genomic_DNA"/>
</dbReference>
<protein>
    <submittedName>
        <fullName evidence="1">Uncharacterized protein</fullName>
    </submittedName>
</protein>